<feature type="active site" evidence="8">
    <location>
        <position position="367"/>
    </location>
</feature>
<evidence type="ECO:0000313" key="12">
    <source>
        <dbReference type="Proteomes" id="UP000799538"/>
    </source>
</evidence>
<dbReference type="PANTHER" id="PTHR14189:SF0">
    <property type="entry name" value="PROTEIN PHOSPHATASE METHYLESTERASE 1"/>
    <property type="match status" value="1"/>
</dbReference>
<dbReference type="InterPro" id="IPR000073">
    <property type="entry name" value="AB_hydrolase_1"/>
</dbReference>
<evidence type="ECO:0000256" key="4">
    <source>
        <dbReference type="ARBA" id="ARBA00022801"/>
    </source>
</evidence>
<dbReference type="OrthoDB" id="194865at2759"/>
<evidence type="ECO:0000256" key="5">
    <source>
        <dbReference type="ARBA" id="ARBA00024741"/>
    </source>
</evidence>
<evidence type="ECO:0000313" key="11">
    <source>
        <dbReference type="EMBL" id="KAF2222447.1"/>
    </source>
</evidence>
<keyword evidence="4 7" id="KW-0378">Hydrolase</keyword>
<protein>
    <recommendedName>
        <fullName evidence="2 7">Protein phosphatase methylesterase 1</fullName>
        <shortName evidence="7">PME-1</shortName>
        <ecNumber evidence="7">3.1.1.-</ecNumber>
    </recommendedName>
</protein>
<feature type="compositionally biased region" description="Low complexity" evidence="9">
    <location>
        <begin position="26"/>
        <end position="68"/>
    </location>
</feature>
<evidence type="ECO:0000259" key="10">
    <source>
        <dbReference type="Pfam" id="PF12697"/>
    </source>
</evidence>
<dbReference type="PANTHER" id="PTHR14189">
    <property type="entry name" value="PROTEIN PHOSPHATASE METHYLESTERASE-1 RELATED"/>
    <property type="match status" value="1"/>
</dbReference>
<dbReference type="EC" id="3.1.1.-" evidence="7"/>
<reference evidence="12" key="1">
    <citation type="journal article" date="2020" name="Stud. Mycol.">
        <title>101 Dothideomycetes genomes: A test case for predicting lifestyles and emergence of pathogens.</title>
        <authorList>
            <person name="Haridas S."/>
            <person name="Albert R."/>
            <person name="Binder M."/>
            <person name="Bloem J."/>
            <person name="LaButti K."/>
            <person name="Salamov A."/>
            <person name="Andreopoulos B."/>
            <person name="Baker S."/>
            <person name="Barry K."/>
            <person name="Bills G."/>
            <person name="Bluhm B."/>
            <person name="Cannon C."/>
            <person name="Castanera R."/>
            <person name="Culley D."/>
            <person name="Daum C."/>
            <person name="Ezra D."/>
            <person name="Gonzalez J."/>
            <person name="Henrissat B."/>
            <person name="Kuo A."/>
            <person name="Liang C."/>
            <person name="Lipzen A."/>
            <person name="Lutzoni F."/>
            <person name="Magnuson J."/>
            <person name="Mondo S."/>
            <person name="Nolan M."/>
            <person name="Ohm R."/>
            <person name="Pangilinan J."/>
            <person name="Park H.-J."/>
            <person name="Ramirez L."/>
            <person name="Alfaro M."/>
            <person name="Sun H."/>
            <person name="Tritt A."/>
            <person name="Yoshinaga Y."/>
            <person name="Zwiers L.-H."/>
            <person name="Turgeon B."/>
            <person name="Goodwin S."/>
            <person name="Spatafora J."/>
            <person name="Crous P."/>
            <person name="Grigoriev I."/>
        </authorList>
    </citation>
    <scope>NUCLEOTIDE SEQUENCE [LARGE SCALE GENOMIC DNA]</scope>
    <source>
        <strain evidence="12">CECT 20119</strain>
    </source>
</reference>
<organism evidence="11 12">
    <name type="scientific">Elsinoe ampelina</name>
    <dbReference type="NCBI Taxonomy" id="302913"/>
    <lineage>
        <taxon>Eukaryota</taxon>
        <taxon>Fungi</taxon>
        <taxon>Dikarya</taxon>
        <taxon>Ascomycota</taxon>
        <taxon>Pezizomycotina</taxon>
        <taxon>Dothideomycetes</taxon>
        <taxon>Dothideomycetidae</taxon>
        <taxon>Myriangiales</taxon>
        <taxon>Elsinoaceae</taxon>
        <taxon>Elsinoe</taxon>
    </lineage>
</organism>
<accession>A0A6A6G9U4</accession>
<dbReference type="AlphaFoldDB" id="A0A6A6G9U4"/>
<dbReference type="Proteomes" id="UP000799538">
    <property type="component" value="Unassembled WGS sequence"/>
</dbReference>
<sequence>MSDLLRSLPSIREQAPPSRPGPNVLTTTRARSTSTSSDPDASSSDSSTSTADSINTLRPSTPPSTSLQPPIPWPRFFTKELHLPFTPPSSPHPTAIYHAYLTPPASPTKGPLFITHHGAGSSAMSFGPFAQALRSLAPEAGILSLSAREHGSEILPAAPPLSDPDFSIPTLTTDALRTILLVQSHEAWPSLPPCVLVGHSLGGAVFTSLAADGALGPALVGLQVLDVVEGSALEALAWMRTYLASRPSRFGSVGEAVDWHLRSRVVRRGESAGVTVPSLLVRLPERGAGEGRGEGRGQGEDGWGWRTDLVRTQGFWEGWFAGMSSRFLAGRAAKALVLAGTDRLDRELMVGQMQGRFQLTVLPEAGHFLHEDVPEKMAGLSLEFFRRNDRSALVLPPKVGELLKMGKKV</sequence>
<keyword evidence="3 7" id="KW-0719">Serine esterase</keyword>
<proteinExistence type="inferred from homology"/>
<evidence type="ECO:0000256" key="1">
    <source>
        <dbReference type="ARBA" id="ARBA00008645"/>
    </source>
</evidence>
<name>A0A6A6G9U4_9PEZI</name>
<evidence type="ECO:0000256" key="8">
    <source>
        <dbReference type="PIRSR" id="PIRSR022950-1"/>
    </source>
</evidence>
<feature type="region of interest" description="Disordered" evidence="9">
    <location>
        <begin position="1"/>
        <end position="73"/>
    </location>
</feature>
<comment type="similarity">
    <text evidence="1 7">Belongs to the AB hydrolase superfamily.</text>
</comment>
<feature type="active site" evidence="8">
    <location>
        <position position="226"/>
    </location>
</feature>
<evidence type="ECO:0000256" key="3">
    <source>
        <dbReference type="ARBA" id="ARBA00022487"/>
    </source>
</evidence>
<feature type="active site" evidence="8">
    <location>
        <position position="200"/>
    </location>
</feature>
<dbReference type="Pfam" id="PF12697">
    <property type="entry name" value="Abhydrolase_6"/>
    <property type="match status" value="1"/>
</dbReference>
<dbReference type="EMBL" id="ML992508">
    <property type="protein sequence ID" value="KAF2222447.1"/>
    <property type="molecule type" value="Genomic_DNA"/>
</dbReference>
<evidence type="ECO:0000256" key="9">
    <source>
        <dbReference type="SAM" id="MobiDB-lite"/>
    </source>
</evidence>
<comment type="function">
    <text evidence="5">Demethylates proteins that have been reversibly carboxymethylated. Demethylates the phosphatase PP2A catalytic subunit.</text>
</comment>
<evidence type="ECO:0000256" key="2">
    <source>
        <dbReference type="ARBA" id="ARBA00020672"/>
    </source>
</evidence>
<dbReference type="PIRSF" id="PIRSF022950">
    <property type="entry name" value="PPase_methylesterase_euk"/>
    <property type="match status" value="1"/>
</dbReference>
<dbReference type="SUPFAM" id="SSF53474">
    <property type="entry name" value="alpha/beta-Hydrolases"/>
    <property type="match status" value="1"/>
</dbReference>
<dbReference type="GO" id="GO:0051723">
    <property type="term" value="F:protein methylesterase activity"/>
    <property type="evidence" value="ECO:0007669"/>
    <property type="project" value="UniProtKB-EC"/>
</dbReference>
<dbReference type="InterPro" id="IPR029058">
    <property type="entry name" value="AB_hydrolase_fold"/>
</dbReference>
<dbReference type="Gene3D" id="3.40.50.1820">
    <property type="entry name" value="alpha/beta hydrolase"/>
    <property type="match status" value="1"/>
</dbReference>
<gene>
    <name evidence="11" type="ORF">BDZ85DRAFT_313410</name>
</gene>
<evidence type="ECO:0000256" key="7">
    <source>
        <dbReference type="PIRNR" id="PIRNR022950"/>
    </source>
</evidence>
<keyword evidence="12" id="KW-1185">Reference proteome</keyword>
<comment type="catalytic activity">
    <reaction evidence="6">
        <text>[phosphatase 2A protein]-C-terminal L-leucine methyl ester + H2O = [phosphatase 2A protein]-C-terminal L-leucine + methanol + H(+)</text>
        <dbReference type="Rhea" id="RHEA:48548"/>
        <dbReference type="Rhea" id="RHEA-COMP:12134"/>
        <dbReference type="Rhea" id="RHEA-COMP:12135"/>
        <dbReference type="ChEBI" id="CHEBI:15377"/>
        <dbReference type="ChEBI" id="CHEBI:15378"/>
        <dbReference type="ChEBI" id="CHEBI:17790"/>
        <dbReference type="ChEBI" id="CHEBI:90516"/>
        <dbReference type="ChEBI" id="CHEBI:90517"/>
        <dbReference type="EC" id="3.1.1.89"/>
    </reaction>
</comment>
<feature type="domain" description="AB hydrolase-1" evidence="10">
    <location>
        <begin position="116"/>
        <end position="378"/>
    </location>
</feature>
<dbReference type="InterPro" id="IPR016812">
    <property type="entry name" value="PPase_methylesterase_euk"/>
</dbReference>
<evidence type="ECO:0000256" key="6">
    <source>
        <dbReference type="ARBA" id="ARBA00049203"/>
    </source>
</evidence>